<proteinExistence type="predicted"/>
<evidence type="ECO:0000313" key="1">
    <source>
        <dbReference type="EMBL" id="GIQ82645.1"/>
    </source>
</evidence>
<reference evidence="1 2" key="1">
    <citation type="journal article" date="2018" name="PLoS ONE">
        <title>The draft genome of Kipferlia bialata reveals reductive genome evolution in fornicate parasites.</title>
        <authorList>
            <person name="Tanifuji G."/>
            <person name="Takabayashi S."/>
            <person name="Kume K."/>
            <person name="Takagi M."/>
            <person name="Nakayama T."/>
            <person name="Kamikawa R."/>
            <person name="Inagaki Y."/>
            <person name="Hashimoto T."/>
        </authorList>
    </citation>
    <scope>NUCLEOTIDE SEQUENCE [LARGE SCALE GENOMIC DNA]</scope>
    <source>
        <strain evidence="1">NY0173</strain>
    </source>
</reference>
<comment type="caution">
    <text evidence="1">The sequence shown here is derived from an EMBL/GenBank/DDBJ whole genome shotgun (WGS) entry which is preliminary data.</text>
</comment>
<dbReference type="SUPFAM" id="SSF117281">
    <property type="entry name" value="Kelch motif"/>
    <property type="match status" value="1"/>
</dbReference>
<evidence type="ECO:0000313" key="2">
    <source>
        <dbReference type="Proteomes" id="UP000265618"/>
    </source>
</evidence>
<sequence length="443" mass="49459">MGRSPRPPPLEHLVSSGLPASLWSEYHDSVDALIERVSGVSRGEWVHCSKSVSSLHIKCASCGECAIRYSKAGGFHLIAFRQRVQKGVKIIQCRHSDMCPTGRGEPAFVDASLITHIDLDARAIASLGGRETLWVSNDSRKFYVQSGEPGTGVPVTPVTVLPLPEGWVAICDNVARIGNRLYTLLCKANDGSSCGINFCVFCVELDNGCAMSHNGFPVRGRSSPVRWRKLGKPSIQFGGISPDNMYDRLSHMHLVAVDGTLLLVRVGDANRHTIVEQYKEETREWERLAKIRHAHSLINEYSERTDKFHYTLAACHGHLHFLAGGRHLTYRPAVGADGKGVWEREDLPEDISYESNMGVCVHGRYLVMSDHDEKYRVYDTVSNSWFSYCGTASAPKPHLLPQCAPEAERETSCVGCVWVYDYEIKESTRTLHHLTFYPQPDYQ</sequence>
<organism evidence="1 2">
    <name type="scientific">Kipferlia bialata</name>
    <dbReference type="NCBI Taxonomy" id="797122"/>
    <lineage>
        <taxon>Eukaryota</taxon>
        <taxon>Metamonada</taxon>
        <taxon>Carpediemonas-like organisms</taxon>
        <taxon>Kipferlia</taxon>
    </lineage>
</organism>
<dbReference type="EMBL" id="BDIP01000765">
    <property type="protein sequence ID" value="GIQ82645.1"/>
    <property type="molecule type" value="Genomic_DNA"/>
</dbReference>
<protein>
    <submittedName>
        <fullName evidence="1">Uncharacterized protein</fullName>
    </submittedName>
</protein>
<name>A0A9K3CV21_9EUKA</name>
<accession>A0A9K3CV21</accession>
<dbReference type="AlphaFoldDB" id="A0A9K3CV21"/>
<dbReference type="Proteomes" id="UP000265618">
    <property type="component" value="Unassembled WGS sequence"/>
</dbReference>
<dbReference type="InterPro" id="IPR015915">
    <property type="entry name" value="Kelch-typ_b-propeller"/>
</dbReference>
<keyword evidence="2" id="KW-1185">Reference proteome</keyword>
<gene>
    <name evidence="1" type="ORF">KIPB_003814</name>
</gene>